<keyword evidence="4" id="KW-1185">Reference proteome</keyword>
<dbReference type="PROSITE" id="PS50179">
    <property type="entry name" value="VHS"/>
    <property type="match status" value="1"/>
</dbReference>
<feature type="compositionally biased region" description="Low complexity" evidence="1">
    <location>
        <begin position="968"/>
        <end position="984"/>
    </location>
</feature>
<feature type="compositionally biased region" description="Low complexity" evidence="1">
    <location>
        <begin position="289"/>
        <end position="316"/>
    </location>
</feature>
<feature type="compositionally biased region" description="Low complexity" evidence="1">
    <location>
        <begin position="881"/>
        <end position="894"/>
    </location>
</feature>
<reference evidence="3" key="1">
    <citation type="submission" date="2013-07" db="EMBL/GenBank/DDBJ databases">
        <authorList>
            <consortium name="The Broad Institute Genome Sequencing Platform"/>
            <person name="Cuomo C."/>
            <person name="Litvintseva A."/>
            <person name="Chen Y."/>
            <person name="Heitman J."/>
            <person name="Sun S."/>
            <person name="Springer D."/>
            <person name="Dromer F."/>
            <person name="Young S.K."/>
            <person name="Zeng Q."/>
            <person name="Gargeya S."/>
            <person name="Fitzgerald M."/>
            <person name="Abouelleil A."/>
            <person name="Alvarado L."/>
            <person name="Berlin A.M."/>
            <person name="Chapman S.B."/>
            <person name="Dewar J."/>
            <person name="Goldberg J."/>
            <person name="Griggs A."/>
            <person name="Gujja S."/>
            <person name="Hansen M."/>
            <person name="Howarth C."/>
            <person name="Imamovic A."/>
            <person name="Larimer J."/>
            <person name="McCowan C."/>
            <person name="Murphy C."/>
            <person name="Pearson M."/>
            <person name="Priest M."/>
            <person name="Roberts A."/>
            <person name="Saif S."/>
            <person name="Shea T."/>
            <person name="Sykes S."/>
            <person name="Wortman J."/>
            <person name="Nusbaum C."/>
            <person name="Birren B."/>
        </authorList>
    </citation>
    <scope>NUCLEOTIDE SEQUENCE</scope>
    <source>
        <strain evidence="3">CBS 10117</strain>
    </source>
</reference>
<dbReference type="GO" id="GO:0030479">
    <property type="term" value="C:actin cortical patch"/>
    <property type="evidence" value="ECO:0007669"/>
    <property type="project" value="TreeGrafter"/>
</dbReference>
<feature type="compositionally biased region" description="Polar residues" evidence="1">
    <location>
        <begin position="452"/>
        <end position="463"/>
    </location>
</feature>
<feature type="compositionally biased region" description="Polar residues" evidence="1">
    <location>
        <begin position="935"/>
        <end position="954"/>
    </location>
</feature>
<dbReference type="GO" id="GO:0051666">
    <property type="term" value="P:actin cortical patch localization"/>
    <property type="evidence" value="ECO:0007669"/>
    <property type="project" value="TreeGrafter"/>
</dbReference>
<proteinExistence type="predicted"/>
<dbReference type="InterPro" id="IPR008942">
    <property type="entry name" value="ENTH_VHS"/>
</dbReference>
<evidence type="ECO:0000313" key="4">
    <source>
        <dbReference type="Proteomes" id="UP000078595"/>
    </source>
</evidence>
<feature type="region of interest" description="Disordered" evidence="1">
    <location>
        <begin position="840"/>
        <end position="1140"/>
    </location>
</feature>
<dbReference type="SUPFAM" id="SSF48464">
    <property type="entry name" value="ENTH/VHS domain"/>
    <property type="match status" value="1"/>
</dbReference>
<dbReference type="Gene3D" id="1.25.40.90">
    <property type="match status" value="1"/>
</dbReference>
<feature type="compositionally biased region" description="Polar residues" evidence="1">
    <location>
        <begin position="343"/>
        <end position="356"/>
    </location>
</feature>
<feature type="compositionally biased region" description="Low complexity" evidence="1">
    <location>
        <begin position="85"/>
        <end position="94"/>
    </location>
</feature>
<organism evidence="3 4">
    <name type="scientific">Kwoniella dejecticola CBS 10117</name>
    <dbReference type="NCBI Taxonomy" id="1296121"/>
    <lineage>
        <taxon>Eukaryota</taxon>
        <taxon>Fungi</taxon>
        <taxon>Dikarya</taxon>
        <taxon>Basidiomycota</taxon>
        <taxon>Agaricomycotina</taxon>
        <taxon>Tremellomycetes</taxon>
        <taxon>Tremellales</taxon>
        <taxon>Cryptococcaceae</taxon>
        <taxon>Kwoniella</taxon>
    </lineage>
</organism>
<dbReference type="GO" id="GO:0035091">
    <property type="term" value="F:phosphatidylinositol binding"/>
    <property type="evidence" value="ECO:0007669"/>
    <property type="project" value="InterPro"/>
</dbReference>
<dbReference type="RefSeq" id="XP_065824438.1">
    <property type="nucleotide sequence ID" value="XM_065968366.1"/>
</dbReference>
<feature type="compositionally biased region" description="Pro residues" evidence="1">
    <location>
        <begin position="216"/>
        <end position="233"/>
    </location>
</feature>
<name>A0AAJ8KK57_9TREE</name>
<feature type="compositionally biased region" description="Basic and acidic residues" evidence="1">
    <location>
        <begin position="474"/>
        <end position="483"/>
    </location>
</feature>
<dbReference type="GO" id="GO:0006897">
    <property type="term" value="P:endocytosis"/>
    <property type="evidence" value="ECO:0007669"/>
    <property type="project" value="InterPro"/>
</dbReference>
<feature type="compositionally biased region" description="Basic and acidic residues" evidence="1">
    <location>
        <begin position="1077"/>
        <end position="1087"/>
    </location>
</feature>
<feature type="compositionally biased region" description="Low complexity" evidence="1">
    <location>
        <begin position="186"/>
        <end position="210"/>
    </location>
</feature>
<feature type="compositionally biased region" description="Polar residues" evidence="1">
    <location>
        <begin position="272"/>
        <end position="282"/>
    </location>
</feature>
<feature type="compositionally biased region" description="Basic and acidic residues" evidence="1">
    <location>
        <begin position="840"/>
        <end position="874"/>
    </location>
</feature>
<evidence type="ECO:0000259" key="2">
    <source>
        <dbReference type="PROSITE" id="PS50179"/>
    </source>
</evidence>
<feature type="compositionally biased region" description="Polar residues" evidence="1">
    <location>
        <begin position="1025"/>
        <end position="1046"/>
    </location>
</feature>
<protein>
    <recommendedName>
        <fullName evidence="2">VHS domain-containing protein</fullName>
    </recommendedName>
</protein>
<feature type="compositionally biased region" description="Low complexity" evidence="1">
    <location>
        <begin position="153"/>
        <end position="171"/>
    </location>
</feature>
<dbReference type="GeneID" id="28966000"/>
<feature type="compositionally biased region" description="Polar residues" evidence="1">
    <location>
        <begin position="1001"/>
        <end position="1013"/>
    </location>
</feature>
<gene>
    <name evidence="3" type="ORF">I303_101567</name>
</gene>
<dbReference type="GO" id="GO:0043130">
    <property type="term" value="F:ubiquitin binding"/>
    <property type="evidence" value="ECO:0007669"/>
    <property type="project" value="InterPro"/>
</dbReference>
<feature type="compositionally biased region" description="Basic and acidic residues" evidence="1">
    <location>
        <begin position="438"/>
        <end position="447"/>
    </location>
</feature>
<dbReference type="GO" id="GO:0007034">
    <property type="term" value="P:vacuolar transport"/>
    <property type="evidence" value="ECO:0007669"/>
    <property type="project" value="UniProtKB-ARBA"/>
</dbReference>
<feature type="compositionally biased region" description="Polar residues" evidence="1">
    <location>
        <begin position="236"/>
        <end position="248"/>
    </location>
</feature>
<accession>A0AAJ8KK57</accession>
<evidence type="ECO:0000313" key="3">
    <source>
        <dbReference type="EMBL" id="WWC59021.1"/>
    </source>
</evidence>
<dbReference type="PANTHER" id="PTHR47789:SF2">
    <property type="entry name" value="VHS DOMAIN-CONTAINING PROTEIN"/>
    <property type="match status" value="1"/>
</dbReference>
<dbReference type="KEGG" id="kdj:28966000"/>
<feature type="compositionally biased region" description="Basic and acidic residues" evidence="1">
    <location>
        <begin position="421"/>
        <end position="431"/>
    </location>
</feature>
<dbReference type="InterPro" id="IPR002014">
    <property type="entry name" value="VHS_dom"/>
</dbReference>
<dbReference type="CDD" id="cd21383">
    <property type="entry name" value="GAT_GGA_Tom1-like"/>
    <property type="match status" value="1"/>
</dbReference>
<evidence type="ECO:0000256" key="1">
    <source>
        <dbReference type="SAM" id="MobiDB-lite"/>
    </source>
</evidence>
<feature type="compositionally biased region" description="Polar residues" evidence="1">
    <location>
        <begin position="364"/>
        <end position="383"/>
    </location>
</feature>
<feature type="compositionally biased region" description="Basic residues" evidence="1">
    <location>
        <begin position="1066"/>
        <end position="1076"/>
    </location>
</feature>
<sequence>MKRLFRTSKSPVVDPLPPPTSTPASGASTPTHHHHEHRWPFGHSHQPEVTPFPIDAGRETAQAVPPPPPMSNEARKGKQRGPSGGSNPNSNAPSMLEIQQMQERDQSMRSNQAPPRRQHHDQQHPHHQHHQTRPSKGYGGSATTSPDGWTMVSPSNNSIPIPSPGSNGHGNTQMYDHSLNEPLSIPNASFATSPTPSSNNSPSSASTHTALYLPPGARPATPPSMRPPYPPPTGSARHSQASLSSMSTAHYGEAGDIISPPPNSVGRERGQSIVSATGSLSNRSDHDTVTTTSTYTQQPSSNNNPYPYANNNANMPSPAPINPSNQSSKLQKPLPSQPIRSPLANSYPSPEVTSFPSPHPYASPPTQSFQAQPMPNVNPNAYNPTIPRAEEMPNAVNLSRRGSQMDGKEKKRGFLGMGWGKGKDKEKKDNGGELNRPILEETRRSFDAWRNPGQSASGETESQPSSTHGHSTSHGHEPEEPSRSRLLGLDFGGGDKRNQQQQQQQQQPNDAGSAIRWLCAQPDPPPSQIYDVCDRIHKSEGMEGITKDAARAIRKEFKGGNENERKNAAKVWLYLMRNVSVKGFRQHASSKKFLSSLEPILLAPATKPLVSQPTYRLMTDILSDLTFSYGQEKGCEGLGELWKKVKLPQESDIGNPLPVDHPIFSPEPFYTQRSSHQHVPSNQPFPSSRRASSPSLQHTSALQQDMLHNGHRVASPAYGGPGYANLPSHGDDIRKLVDECTAAKESARVLSEALIFTRPDELERKPIIGEFYRKVFLAHESLTNQMDWAQAEAARSRERSAALTLDGNPNTDNTKHDTSEEQALATLLEAHSALGEALKQHDDLSKLAGEEREMREVRERSKKDTKMDRNHQTYEHSGLLSPANQPQASSSRSPSPVPHMRIPPDSAPKVTSSPRNYDQPLPPPSSGGVAVPIPASNNPFRNTSEFANGRISRTPSPDHHHPLPHPPKLSSSPGPGRTSSPLGRLRMAGPRPLPNPFAKGNNASHQSLNNLANSAHAGSEGGTVPSRNGSGDTPSRSGTGDSSSQGGAHLPADEIDGDDLPPKPIKPSRKALGKRRAVIDEDNHFNPDDMFNPSHTNPRAINRDAGQGNYNNNNNNDNDNNSSEEDYTTLSPSDERTKNKQKIVYAYDAYEERQLELKKAAESLKISEKFGGGGGGGSGRA</sequence>
<dbReference type="EMBL" id="CP144531">
    <property type="protein sequence ID" value="WWC59021.1"/>
    <property type="molecule type" value="Genomic_DNA"/>
</dbReference>
<dbReference type="InterPro" id="IPR045007">
    <property type="entry name" value="LSB5"/>
</dbReference>
<feature type="region of interest" description="Disordered" evidence="1">
    <location>
        <begin position="1"/>
        <end position="511"/>
    </location>
</feature>
<feature type="domain" description="VHS" evidence="2">
    <location>
        <begin position="527"/>
        <end position="646"/>
    </location>
</feature>
<dbReference type="GO" id="GO:0007015">
    <property type="term" value="P:actin filament organization"/>
    <property type="evidence" value="ECO:0007669"/>
    <property type="project" value="InterPro"/>
</dbReference>
<dbReference type="PANTHER" id="PTHR47789">
    <property type="entry name" value="LAS SEVENTEEN-BINDING PROTEIN 5"/>
    <property type="match status" value="1"/>
</dbReference>
<dbReference type="Proteomes" id="UP000078595">
    <property type="component" value="Chromosome 2"/>
</dbReference>
<feature type="compositionally biased region" description="Low complexity" evidence="1">
    <location>
        <begin position="686"/>
        <end position="695"/>
    </location>
</feature>
<feature type="compositionally biased region" description="Polar residues" evidence="1">
    <location>
        <begin position="671"/>
        <end position="685"/>
    </location>
</feature>
<feature type="compositionally biased region" description="Low complexity" evidence="1">
    <location>
        <begin position="1109"/>
        <end position="1121"/>
    </location>
</feature>
<reference evidence="3" key="2">
    <citation type="submission" date="2024-02" db="EMBL/GenBank/DDBJ databases">
        <title>Comparative genomics of Cryptococcus and Kwoniella reveals pathogenesis evolution and contrasting modes of karyotype evolution via chromosome fusion or intercentromeric recombination.</title>
        <authorList>
            <person name="Coelho M.A."/>
            <person name="David-Palma M."/>
            <person name="Shea T."/>
            <person name="Bowers K."/>
            <person name="McGinley-Smith S."/>
            <person name="Mohammad A.W."/>
            <person name="Gnirke A."/>
            <person name="Yurkov A.M."/>
            <person name="Nowrousian M."/>
            <person name="Sun S."/>
            <person name="Cuomo C.A."/>
            <person name="Heitman J."/>
        </authorList>
    </citation>
    <scope>NUCLEOTIDE SEQUENCE</scope>
    <source>
        <strain evidence="3">CBS 10117</strain>
    </source>
</reference>
<feature type="region of interest" description="Disordered" evidence="1">
    <location>
        <begin position="799"/>
        <end position="819"/>
    </location>
</feature>
<dbReference type="AlphaFoldDB" id="A0AAJ8KK57"/>
<feature type="region of interest" description="Disordered" evidence="1">
    <location>
        <begin position="664"/>
        <end position="699"/>
    </location>
</feature>